<dbReference type="EMBL" id="KN817526">
    <property type="protein sequence ID" value="KJA26964.1"/>
    <property type="molecule type" value="Genomic_DNA"/>
</dbReference>
<evidence type="ECO:0000313" key="2">
    <source>
        <dbReference type="Proteomes" id="UP000054270"/>
    </source>
</evidence>
<dbReference type="AlphaFoldDB" id="A0A0D2P7L5"/>
<dbReference type="Gene3D" id="2.60.120.620">
    <property type="entry name" value="q2cbj1_9rhob like domain"/>
    <property type="match status" value="1"/>
</dbReference>
<proteinExistence type="predicted"/>
<gene>
    <name evidence="1" type="ORF">HYPSUDRAFT_1039386</name>
</gene>
<organism evidence="1 2">
    <name type="scientific">Hypholoma sublateritium (strain FD-334 SS-4)</name>
    <dbReference type="NCBI Taxonomy" id="945553"/>
    <lineage>
        <taxon>Eukaryota</taxon>
        <taxon>Fungi</taxon>
        <taxon>Dikarya</taxon>
        <taxon>Basidiomycota</taxon>
        <taxon>Agaricomycotina</taxon>
        <taxon>Agaricomycetes</taxon>
        <taxon>Agaricomycetidae</taxon>
        <taxon>Agaricales</taxon>
        <taxon>Agaricineae</taxon>
        <taxon>Strophariaceae</taxon>
        <taxon>Hypholoma</taxon>
    </lineage>
</organism>
<name>A0A0D2P7L5_HYPSF</name>
<sequence length="714" mass="80574">MFATVIIVLPSAYTGGQVVLSHSSMKKTIDFSKISPTSTALLAWYTDVKDEVKEVTSGYRLALSYNLVNVASSRAPRHTMPDMLKSPSLLRKVLKKWRAKKYDEFEGSNPRVAACLLKHEYSPENLKDGLKALKGADAHKVSFIRPAAEELGFMVGVASLNYYETGEGDDYGGYRYRSYYHDDYDNEDEDDDAHDGGPNMVEVESTRVNIEGLVDSDGLLLLSEGQIALDDRCLIPKHAFKDVVPDDVEYEGYLGNQSGNVEHWYQRTALVLIRKSEVDDICYEAGGASFAFERLEKSSTTAPTDQDRRWAMCLLQKHMVMSKLHALTLIDYAFKWKDLDIWKGVMRCPTSTFENIDTALLLEAWKLFSFEAVCLSFEEFLARSRDLQERMQFIYSLPAQCASSELQKVRTWCRKESNKILSSYNPINMKDIPVIMSVIRTDGLEAFARTMMPNLLKKPSSYDFLLALRKALFDERQSILDRQADPQPAYSLLEEEPQTTDEVLRDLGASSVIQEDLDLNPTVTLLNKVTKLCLDTAATQWFDTDEHRHQIFHQRSPHNSKIKRIIEIIEHAVGTSDMDLTKTLLVDILKAPGEKPITFIQIYTPLIPRLKALLAKMNLDLEAPPYISFIQILIGSYLHDVLGAKIDLPPKGLRKIGCGCADCKPLDVFILNPTTTTTTFPMAQMRRSHLEQRITSAGADLCTFTTIKSGSPHI</sequence>
<dbReference type="PANTHER" id="PTHR33099">
    <property type="entry name" value="FE2OG DIOXYGENASE DOMAIN-CONTAINING PROTEIN"/>
    <property type="match status" value="1"/>
</dbReference>
<dbReference type="OrthoDB" id="124582at2759"/>
<protein>
    <submittedName>
        <fullName evidence="1">Uncharacterized protein</fullName>
    </submittedName>
</protein>
<accession>A0A0D2P7L5</accession>
<keyword evidence="2" id="KW-1185">Reference proteome</keyword>
<evidence type="ECO:0000313" key="1">
    <source>
        <dbReference type="EMBL" id="KJA26964.1"/>
    </source>
</evidence>
<dbReference type="PANTHER" id="PTHR33099:SF7">
    <property type="entry name" value="MYND-TYPE DOMAIN-CONTAINING PROTEIN"/>
    <property type="match status" value="1"/>
</dbReference>
<reference evidence="2" key="1">
    <citation type="submission" date="2014-04" db="EMBL/GenBank/DDBJ databases">
        <title>Evolutionary Origins and Diversification of the Mycorrhizal Mutualists.</title>
        <authorList>
            <consortium name="DOE Joint Genome Institute"/>
            <consortium name="Mycorrhizal Genomics Consortium"/>
            <person name="Kohler A."/>
            <person name="Kuo A."/>
            <person name="Nagy L.G."/>
            <person name="Floudas D."/>
            <person name="Copeland A."/>
            <person name="Barry K.W."/>
            <person name="Cichocki N."/>
            <person name="Veneault-Fourrey C."/>
            <person name="LaButti K."/>
            <person name="Lindquist E.A."/>
            <person name="Lipzen A."/>
            <person name="Lundell T."/>
            <person name="Morin E."/>
            <person name="Murat C."/>
            <person name="Riley R."/>
            <person name="Ohm R."/>
            <person name="Sun H."/>
            <person name="Tunlid A."/>
            <person name="Henrissat B."/>
            <person name="Grigoriev I.V."/>
            <person name="Hibbett D.S."/>
            <person name="Martin F."/>
        </authorList>
    </citation>
    <scope>NUCLEOTIDE SEQUENCE [LARGE SCALE GENOMIC DNA]</scope>
    <source>
        <strain evidence="2">FD-334 SS-4</strain>
    </source>
</reference>
<dbReference type="Proteomes" id="UP000054270">
    <property type="component" value="Unassembled WGS sequence"/>
</dbReference>